<dbReference type="GO" id="GO:0046654">
    <property type="term" value="P:tetrahydrofolate biosynthetic process"/>
    <property type="evidence" value="ECO:0007669"/>
    <property type="project" value="UniProtKB-UniPathway"/>
</dbReference>
<reference evidence="10 11" key="1">
    <citation type="submission" date="2019-03" db="EMBL/GenBank/DDBJ databases">
        <title>Genomics of glacier-inhabiting Cryobacterium strains.</title>
        <authorList>
            <person name="Liu Q."/>
            <person name="Xin Y.-H."/>
        </authorList>
    </citation>
    <scope>NUCLEOTIDE SEQUENCE [LARGE SCALE GENOMIC DNA]</scope>
    <source>
        <strain evidence="10 11">Hz16</strain>
    </source>
</reference>
<organism evidence="10 11">
    <name type="scientific">Cryobacterium gelidum</name>
    <dbReference type="NCBI Taxonomy" id="1259164"/>
    <lineage>
        <taxon>Bacteria</taxon>
        <taxon>Bacillati</taxon>
        <taxon>Actinomycetota</taxon>
        <taxon>Actinomycetes</taxon>
        <taxon>Micrococcales</taxon>
        <taxon>Microbacteriaceae</taxon>
        <taxon>Cryobacterium</taxon>
    </lineage>
</organism>
<evidence type="ECO:0000256" key="5">
    <source>
        <dbReference type="ARBA" id="ARBA00022857"/>
    </source>
</evidence>
<dbReference type="PRINTS" id="PR00070">
    <property type="entry name" value="DHFR"/>
</dbReference>
<protein>
    <recommendedName>
        <fullName evidence="3 7">Dihydrofolate reductase</fullName>
        <ecNumber evidence="3 7">1.5.1.3</ecNumber>
    </recommendedName>
</protein>
<gene>
    <name evidence="10" type="ORF">E3T50_02130</name>
</gene>
<evidence type="ECO:0000256" key="2">
    <source>
        <dbReference type="ARBA" id="ARBA00009539"/>
    </source>
</evidence>
<evidence type="ECO:0000256" key="3">
    <source>
        <dbReference type="ARBA" id="ARBA00012856"/>
    </source>
</evidence>
<comment type="similarity">
    <text evidence="2 7 8">Belongs to the dihydrofolate reductase family.</text>
</comment>
<keyword evidence="6 7" id="KW-0560">Oxidoreductase</keyword>
<dbReference type="Gene3D" id="3.40.430.10">
    <property type="entry name" value="Dihydrofolate Reductase, subunit A"/>
    <property type="match status" value="1"/>
</dbReference>
<accession>A0A4R9B0A4</accession>
<dbReference type="PIRSF" id="PIRSF000194">
    <property type="entry name" value="DHFR"/>
    <property type="match status" value="1"/>
</dbReference>
<dbReference type="PROSITE" id="PS00075">
    <property type="entry name" value="DHFR_1"/>
    <property type="match status" value="1"/>
</dbReference>
<comment type="function">
    <text evidence="7">Key enzyme in folate metabolism. Catalyzes an essential reaction for de novo glycine and purine synthesis, and for DNA precursor synthesis.</text>
</comment>
<dbReference type="RefSeq" id="WP_134550334.1">
    <property type="nucleotide sequence ID" value="NZ_SOHL01000003.1"/>
</dbReference>
<dbReference type="InterPro" id="IPR012259">
    <property type="entry name" value="DHFR"/>
</dbReference>
<dbReference type="GO" id="GO:0006730">
    <property type="term" value="P:one-carbon metabolic process"/>
    <property type="evidence" value="ECO:0007669"/>
    <property type="project" value="UniProtKB-KW"/>
</dbReference>
<evidence type="ECO:0000259" key="9">
    <source>
        <dbReference type="PROSITE" id="PS51330"/>
    </source>
</evidence>
<evidence type="ECO:0000256" key="4">
    <source>
        <dbReference type="ARBA" id="ARBA00022563"/>
    </source>
</evidence>
<dbReference type="GO" id="GO:0050661">
    <property type="term" value="F:NADP binding"/>
    <property type="evidence" value="ECO:0007669"/>
    <property type="project" value="InterPro"/>
</dbReference>
<evidence type="ECO:0000313" key="11">
    <source>
        <dbReference type="Proteomes" id="UP000297983"/>
    </source>
</evidence>
<dbReference type="CDD" id="cd00209">
    <property type="entry name" value="DHFR"/>
    <property type="match status" value="1"/>
</dbReference>
<keyword evidence="11" id="KW-1185">Reference proteome</keyword>
<feature type="domain" description="DHFR" evidence="9">
    <location>
        <begin position="1"/>
        <end position="161"/>
    </location>
</feature>
<dbReference type="AlphaFoldDB" id="A0A4R9B0A4"/>
<dbReference type="GO" id="GO:0005829">
    <property type="term" value="C:cytosol"/>
    <property type="evidence" value="ECO:0007669"/>
    <property type="project" value="TreeGrafter"/>
</dbReference>
<keyword evidence="5 7" id="KW-0521">NADP</keyword>
<dbReference type="InterPro" id="IPR024072">
    <property type="entry name" value="DHFR-like_dom_sf"/>
</dbReference>
<dbReference type="PANTHER" id="PTHR48069:SF3">
    <property type="entry name" value="DIHYDROFOLATE REDUCTASE"/>
    <property type="match status" value="1"/>
</dbReference>
<evidence type="ECO:0000256" key="7">
    <source>
        <dbReference type="PIRNR" id="PIRNR000194"/>
    </source>
</evidence>
<dbReference type="GO" id="GO:0046452">
    <property type="term" value="P:dihydrofolate metabolic process"/>
    <property type="evidence" value="ECO:0007669"/>
    <property type="project" value="TreeGrafter"/>
</dbReference>
<dbReference type="EC" id="1.5.1.3" evidence="3 7"/>
<evidence type="ECO:0000256" key="8">
    <source>
        <dbReference type="RuleBase" id="RU004474"/>
    </source>
</evidence>
<dbReference type="PANTHER" id="PTHR48069">
    <property type="entry name" value="DIHYDROFOLATE REDUCTASE"/>
    <property type="match status" value="1"/>
</dbReference>
<dbReference type="GO" id="GO:0004146">
    <property type="term" value="F:dihydrofolate reductase activity"/>
    <property type="evidence" value="ECO:0007669"/>
    <property type="project" value="UniProtKB-EC"/>
</dbReference>
<dbReference type="InterPro" id="IPR001796">
    <property type="entry name" value="DHFR_dom"/>
</dbReference>
<dbReference type="SUPFAM" id="SSF53597">
    <property type="entry name" value="Dihydrofolate reductase-like"/>
    <property type="match status" value="1"/>
</dbReference>
<evidence type="ECO:0000256" key="1">
    <source>
        <dbReference type="ARBA" id="ARBA00004903"/>
    </source>
</evidence>
<dbReference type="InterPro" id="IPR017925">
    <property type="entry name" value="DHFR_CS"/>
</dbReference>
<dbReference type="UniPathway" id="UPA00077">
    <property type="reaction ID" value="UER00158"/>
</dbReference>
<dbReference type="PROSITE" id="PS51330">
    <property type="entry name" value="DHFR_2"/>
    <property type="match status" value="1"/>
</dbReference>
<keyword evidence="4 7" id="KW-0554">One-carbon metabolism</keyword>
<evidence type="ECO:0000256" key="6">
    <source>
        <dbReference type="ARBA" id="ARBA00023002"/>
    </source>
</evidence>
<dbReference type="GO" id="GO:0046655">
    <property type="term" value="P:folic acid metabolic process"/>
    <property type="evidence" value="ECO:0007669"/>
    <property type="project" value="TreeGrafter"/>
</dbReference>
<name>A0A4R9B0A4_9MICO</name>
<comment type="pathway">
    <text evidence="1 7">Cofactor biosynthesis; tetrahydrofolate biosynthesis; 5,6,7,8-tetrahydrofolate from 7,8-dihydrofolate: step 1/1.</text>
</comment>
<dbReference type="Pfam" id="PF00186">
    <property type="entry name" value="DHFR_1"/>
    <property type="match status" value="1"/>
</dbReference>
<evidence type="ECO:0000313" key="10">
    <source>
        <dbReference type="EMBL" id="TFD73743.1"/>
    </source>
</evidence>
<comment type="catalytic activity">
    <reaction evidence="7">
        <text>(6S)-5,6,7,8-tetrahydrofolate + NADP(+) = 7,8-dihydrofolate + NADPH + H(+)</text>
        <dbReference type="Rhea" id="RHEA:15009"/>
        <dbReference type="ChEBI" id="CHEBI:15378"/>
        <dbReference type="ChEBI" id="CHEBI:57451"/>
        <dbReference type="ChEBI" id="CHEBI:57453"/>
        <dbReference type="ChEBI" id="CHEBI:57783"/>
        <dbReference type="ChEBI" id="CHEBI:58349"/>
        <dbReference type="EC" id="1.5.1.3"/>
    </reaction>
</comment>
<comment type="caution">
    <text evidence="10">The sequence shown here is derived from an EMBL/GenBank/DDBJ whole genome shotgun (WGS) entry which is preliminary data.</text>
</comment>
<proteinExistence type="inferred from homology"/>
<dbReference type="Proteomes" id="UP000297983">
    <property type="component" value="Unassembled WGS sequence"/>
</dbReference>
<dbReference type="EMBL" id="SOHL01000003">
    <property type="protein sequence ID" value="TFD73743.1"/>
    <property type="molecule type" value="Genomic_DNA"/>
</dbReference>
<sequence>MLGLIWAQTLAGVIGANGVMPWHLPEDLAHFRSVTQGGAVIMGRRTWDSLPERFRPLPGRQNVVITRQRGWAAAGASVAHTFDDAHALTEGPVWVIGGAEIYRLALPYADTLEVTEIDAQIAGDTIAPAITAAWNLVDTDPAHGWLRSSTGLPFRFARYQRAFGTGGRAEHPPAQEPAH</sequence>